<evidence type="ECO:0000313" key="2">
    <source>
        <dbReference type="Proteomes" id="UP000319438"/>
    </source>
</evidence>
<dbReference type="Gene3D" id="2.170.16.10">
    <property type="entry name" value="Hedgehog/Intein (Hint) domain"/>
    <property type="match status" value="1"/>
</dbReference>
<organism evidence="1 2">
    <name type="scientific">Port-miou virus</name>
    <dbReference type="NCBI Taxonomy" id="1733873"/>
    <lineage>
        <taxon>Viruses</taxon>
        <taxon>Varidnaviria</taxon>
        <taxon>Bamfordvirae</taxon>
        <taxon>Nucleocytoviricota</taxon>
        <taxon>Megaviricetes</taxon>
        <taxon>Pimascovirales</taxon>
        <taxon>Pimascovirales incertae sedis</taxon>
        <taxon>Marseilleviridae</taxon>
        <taxon>Losannavirus</taxon>
        <taxon>Losannavirus lausannense</taxon>
        <taxon>Lausannevirus</taxon>
    </lineage>
</organism>
<name>A0A0N9Q0Y4_9VIRU</name>
<evidence type="ECO:0000313" key="1">
    <source>
        <dbReference type="EMBL" id="ALH06883.1"/>
    </source>
</evidence>
<proteinExistence type="predicted"/>
<reference evidence="1" key="1">
    <citation type="journal article" date="2015" name="Genome Announc.">
        <title>Complete Genome Sequence of a New Member of the Marseilleviridae Recovered from the Brackish Submarine Spring in the Cassis Port-Miou Calanque, France.</title>
        <authorList>
            <person name="Doutre G."/>
            <person name="Arfib B."/>
            <person name="Rochette P."/>
            <person name="Claverie J.M."/>
            <person name="Bonin P."/>
            <person name="Abergel C."/>
        </authorList>
    </citation>
    <scope>NUCLEOTIDE SEQUENCE [LARGE SCALE GENOMIC DNA]</scope>
    <source>
        <strain evidence="1">1</strain>
    </source>
</reference>
<dbReference type="EMBL" id="KT428292">
    <property type="protein sequence ID" value="ALH06883.1"/>
    <property type="molecule type" value="Genomic_DNA"/>
</dbReference>
<accession>A0A0N9Q0Y4</accession>
<dbReference type="Proteomes" id="UP000319438">
    <property type="component" value="Segment"/>
</dbReference>
<protein>
    <submittedName>
        <fullName evidence="1">Uncharacterized protein</fullName>
    </submittedName>
</protein>
<gene>
    <name evidence="1" type="ORF">PMV_185</name>
</gene>
<sequence>MFWKWSCVLTDKGDIDFCELSKGKYKVVLEDSDTCEFRLVKERHYEVEYIVFQVKDKEFFVYATRFTRFFLNKKEVYAFELKKGDVLEGKDCDVVVKEHRKVQNDVEVYKILISEDKAFFVDGVKVKKS</sequence>